<feature type="transmembrane region" description="Helical" evidence="8">
    <location>
        <begin position="128"/>
        <end position="147"/>
    </location>
</feature>
<keyword evidence="3" id="KW-0328">Glycosyltransferase</keyword>
<evidence type="ECO:0000313" key="11">
    <source>
        <dbReference type="Proteomes" id="UP001500213"/>
    </source>
</evidence>
<gene>
    <name evidence="10" type="ORF">GCM10022288_19250</name>
</gene>
<dbReference type="PANTHER" id="PTHR33908:SF3">
    <property type="entry name" value="UNDECAPRENYL PHOSPHATE-ALPHA-4-AMINO-4-DEOXY-L-ARABINOSE ARABINOSYL TRANSFERASE"/>
    <property type="match status" value="1"/>
</dbReference>
<proteinExistence type="predicted"/>
<sequence>MPAAGRSWSLGALAALVAFAFSWVPSYWADEVATVRAARLPPAELLEFTTRYVDAGHTVYYIALHYWSALFGFSEAATRGFSALGVGVAVALTALIGQRLARPRLALAAGALLALMPRLTWAGTEARSYAWTAALAAAVWLLLLIALDRGGWWWVALGAAAALSVAVFLLIATLLIAQLLFVLLGSRRRAWLPLVVTWAAALAAASPVLLMGWLERSQIAWIGPKGAFTPWTVLVEPAGELAWAYSFAVWIVLIVAAARWRRVLRAGSGWLLLAGCWVVVPFAVTITASLIGSPVFTSRYLTFAMPGLALALAAALAALGTRRVVASVAIALVLLALPAYVGQRLPFAKPRESDLRLVAQTVQAHAGAGDAILFAPGRARESLFAYPQYYRGMVDIAVKTPFPASGSFSDRTVPLADRAARLAGIRTVILVIPRHGTPCTQTRDAAALRAHGFTPTDGYPTHREVVCRFEHAGNGG</sequence>
<feature type="transmembrane region" description="Helical" evidence="8">
    <location>
        <begin position="324"/>
        <end position="341"/>
    </location>
</feature>
<evidence type="ECO:0000256" key="5">
    <source>
        <dbReference type="ARBA" id="ARBA00022692"/>
    </source>
</evidence>
<protein>
    <recommendedName>
        <fullName evidence="9">Glycosyltransferase RgtA/B/C/D-like domain-containing protein</fullName>
    </recommendedName>
</protein>
<evidence type="ECO:0000256" key="1">
    <source>
        <dbReference type="ARBA" id="ARBA00004651"/>
    </source>
</evidence>
<feature type="transmembrane region" description="Helical" evidence="8">
    <location>
        <begin position="80"/>
        <end position="98"/>
    </location>
</feature>
<feature type="transmembrane region" description="Helical" evidence="8">
    <location>
        <begin position="191"/>
        <end position="214"/>
    </location>
</feature>
<evidence type="ECO:0000259" key="9">
    <source>
        <dbReference type="Pfam" id="PF13231"/>
    </source>
</evidence>
<feature type="domain" description="Glycosyltransferase RgtA/B/C/D-like" evidence="9">
    <location>
        <begin position="66"/>
        <end position="209"/>
    </location>
</feature>
<evidence type="ECO:0000256" key="3">
    <source>
        <dbReference type="ARBA" id="ARBA00022676"/>
    </source>
</evidence>
<dbReference type="InterPro" id="IPR038731">
    <property type="entry name" value="RgtA/B/C-like"/>
</dbReference>
<keyword evidence="6 8" id="KW-1133">Transmembrane helix</keyword>
<dbReference type="PANTHER" id="PTHR33908">
    <property type="entry name" value="MANNOSYLTRANSFERASE YKCB-RELATED"/>
    <property type="match status" value="1"/>
</dbReference>
<feature type="transmembrane region" description="Helical" evidence="8">
    <location>
        <begin position="241"/>
        <end position="258"/>
    </location>
</feature>
<evidence type="ECO:0000313" key="10">
    <source>
        <dbReference type="EMBL" id="GAA4190251.1"/>
    </source>
</evidence>
<evidence type="ECO:0000256" key="2">
    <source>
        <dbReference type="ARBA" id="ARBA00022475"/>
    </source>
</evidence>
<dbReference type="Proteomes" id="UP001500213">
    <property type="component" value="Unassembled WGS sequence"/>
</dbReference>
<evidence type="ECO:0000256" key="7">
    <source>
        <dbReference type="ARBA" id="ARBA00023136"/>
    </source>
</evidence>
<dbReference type="RefSeq" id="WP_344776305.1">
    <property type="nucleotide sequence ID" value="NZ_BAABBX010000015.1"/>
</dbReference>
<feature type="transmembrane region" description="Helical" evidence="8">
    <location>
        <begin position="153"/>
        <end position="184"/>
    </location>
</feature>
<evidence type="ECO:0000256" key="6">
    <source>
        <dbReference type="ARBA" id="ARBA00022989"/>
    </source>
</evidence>
<evidence type="ECO:0000256" key="8">
    <source>
        <dbReference type="SAM" id="Phobius"/>
    </source>
</evidence>
<reference evidence="11" key="1">
    <citation type="journal article" date="2019" name="Int. J. Syst. Evol. Microbiol.">
        <title>The Global Catalogue of Microorganisms (GCM) 10K type strain sequencing project: providing services to taxonomists for standard genome sequencing and annotation.</title>
        <authorList>
            <consortium name="The Broad Institute Genomics Platform"/>
            <consortium name="The Broad Institute Genome Sequencing Center for Infectious Disease"/>
            <person name="Wu L."/>
            <person name="Ma J."/>
        </authorList>
    </citation>
    <scope>NUCLEOTIDE SEQUENCE [LARGE SCALE GENOMIC DNA]</scope>
    <source>
        <strain evidence="11">JCM 17593</strain>
    </source>
</reference>
<feature type="transmembrane region" description="Helical" evidence="8">
    <location>
        <begin position="270"/>
        <end position="292"/>
    </location>
</feature>
<evidence type="ECO:0000256" key="4">
    <source>
        <dbReference type="ARBA" id="ARBA00022679"/>
    </source>
</evidence>
<keyword evidence="11" id="KW-1185">Reference proteome</keyword>
<keyword evidence="4" id="KW-0808">Transferase</keyword>
<keyword evidence="2" id="KW-1003">Cell membrane</keyword>
<keyword evidence="5 8" id="KW-0812">Transmembrane</keyword>
<dbReference type="Pfam" id="PF13231">
    <property type="entry name" value="PMT_2"/>
    <property type="match status" value="1"/>
</dbReference>
<dbReference type="EMBL" id="BAABBX010000015">
    <property type="protein sequence ID" value="GAA4190251.1"/>
    <property type="molecule type" value="Genomic_DNA"/>
</dbReference>
<dbReference type="InterPro" id="IPR050297">
    <property type="entry name" value="LipidA_mod_glycosyltrf_83"/>
</dbReference>
<feature type="transmembrane region" description="Helical" evidence="8">
    <location>
        <begin position="298"/>
        <end position="317"/>
    </location>
</feature>
<comment type="caution">
    <text evidence="10">The sequence shown here is derived from an EMBL/GenBank/DDBJ whole genome shotgun (WGS) entry which is preliminary data.</text>
</comment>
<accession>A0ABP8AUE2</accession>
<keyword evidence="7 8" id="KW-0472">Membrane</keyword>
<comment type="subcellular location">
    <subcellularLocation>
        <location evidence="1">Cell membrane</location>
        <topology evidence="1">Multi-pass membrane protein</topology>
    </subcellularLocation>
</comment>
<organism evidence="10 11">
    <name type="scientific">Gryllotalpicola kribbensis</name>
    <dbReference type="NCBI Taxonomy" id="993084"/>
    <lineage>
        <taxon>Bacteria</taxon>
        <taxon>Bacillati</taxon>
        <taxon>Actinomycetota</taxon>
        <taxon>Actinomycetes</taxon>
        <taxon>Micrococcales</taxon>
        <taxon>Microbacteriaceae</taxon>
        <taxon>Gryllotalpicola</taxon>
    </lineage>
</organism>
<name>A0ABP8AUE2_9MICO</name>